<dbReference type="Gene3D" id="3.10.450.50">
    <property type="match status" value="1"/>
</dbReference>
<proteinExistence type="predicted"/>
<dbReference type="Proteomes" id="UP001595647">
    <property type="component" value="Unassembled WGS sequence"/>
</dbReference>
<dbReference type="InterPro" id="IPR032710">
    <property type="entry name" value="NTF2-like_dom_sf"/>
</dbReference>
<accession>A0ABV7HZZ1</accession>
<keyword evidence="2" id="KW-1185">Reference proteome</keyword>
<dbReference type="EMBL" id="JBHRTG010000005">
    <property type="protein sequence ID" value="MFC3162856.1"/>
    <property type="molecule type" value="Genomic_DNA"/>
</dbReference>
<protein>
    <recommendedName>
        <fullName evidence="3">SnoaL-like protein</fullName>
    </recommendedName>
</protein>
<sequence length="128" mass="13962">MNLSERDALAAYGRMLNTNDVECVADLLVDDFRYCSQAVLTELVGKDEFLGYMQAKLSTIGKRADRPVAELATLPTMMDRPCLVLSHNDTGEPICTVLATVKGGRLSRVDLCLVPSPDMATRTGEVPK</sequence>
<gene>
    <name evidence="1" type="ORF">ACFOHV_06135</name>
</gene>
<comment type="caution">
    <text evidence="1">The sequence shown here is derived from an EMBL/GenBank/DDBJ whole genome shotgun (WGS) entry which is preliminary data.</text>
</comment>
<evidence type="ECO:0000313" key="2">
    <source>
        <dbReference type="Proteomes" id="UP001595647"/>
    </source>
</evidence>
<reference evidence="2" key="1">
    <citation type="journal article" date="2019" name="Int. J. Syst. Evol. Microbiol.">
        <title>The Global Catalogue of Microorganisms (GCM) 10K type strain sequencing project: providing services to taxonomists for standard genome sequencing and annotation.</title>
        <authorList>
            <consortium name="The Broad Institute Genomics Platform"/>
            <consortium name="The Broad Institute Genome Sequencing Center for Infectious Disease"/>
            <person name="Wu L."/>
            <person name="Ma J."/>
        </authorList>
    </citation>
    <scope>NUCLEOTIDE SEQUENCE [LARGE SCALE GENOMIC DNA]</scope>
    <source>
        <strain evidence="2">KCTC 52231</strain>
    </source>
</reference>
<evidence type="ECO:0008006" key="3">
    <source>
        <dbReference type="Google" id="ProtNLM"/>
    </source>
</evidence>
<name>A0ABV7HZZ1_9HYPH</name>
<dbReference type="SUPFAM" id="SSF54427">
    <property type="entry name" value="NTF2-like"/>
    <property type="match status" value="1"/>
</dbReference>
<organism evidence="1 2">
    <name type="scientific">Ciceribacter thiooxidans</name>
    <dbReference type="NCBI Taxonomy" id="1969821"/>
    <lineage>
        <taxon>Bacteria</taxon>
        <taxon>Pseudomonadati</taxon>
        <taxon>Pseudomonadota</taxon>
        <taxon>Alphaproteobacteria</taxon>
        <taxon>Hyphomicrobiales</taxon>
        <taxon>Rhizobiaceae</taxon>
        <taxon>Ciceribacter</taxon>
    </lineage>
</organism>
<evidence type="ECO:0000313" key="1">
    <source>
        <dbReference type="EMBL" id="MFC3162856.1"/>
    </source>
</evidence>
<dbReference type="RefSeq" id="WP_182307254.1">
    <property type="nucleotide sequence ID" value="NZ_CP059896.1"/>
</dbReference>